<name>A0ABY3RTG9_9MICO</name>
<organism evidence="2 3">
    <name type="scientific">Microbacterium resistens</name>
    <dbReference type="NCBI Taxonomy" id="156977"/>
    <lineage>
        <taxon>Bacteria</taxon>
        <taxon>Bacillati</taxon>
        <taxon>Actinomycetota</taxon>
        <taxon>Actinomycetes</taxon>
        <taxon>Micrococcales</taxon>
        <taxon>Microbacteriaceae</taxon>
        <taxon>Microbacterium</taxon>
    </lineage>
</organism>
<evidence type="ECO:0000313" key="3">
    <source>
        <dbReference type="Proteomes" id="UP001199642"/>
    </source>
</evidence>
<gene>
    <name evidence="2" type="ORF">K8F61_15455</name>
</gene>
<keyword evidence="3" id="KW-1185">Reference proteome</keyword>
<dbReference type="Proteomes" id="UP001199642">
    <property type="component" value="Chromosome"/>
</dbReference>
<evidence type="ECO:0008006" key="4">
    <source>
        <dbReference type="Google" id="ProtNLM"/>
    </source>
</evidence>
<protein>
    <recommendedName>
        <fullName evidence="4">Major facilitator superfamily (MFS) profile domain-containing protein</fullName>
    </recommendedName>
</protein>
<proteinExistence type="predicted"/>
<evidence type="ECO:0000313" key="2">
    <source>
        <dbReference type="EMBL" id="UGS26021.1"/>
    </source>
</evidence>
<dbReference type="EMBL" id="CP082781">
    <property type="protein sequence ID" value="UGS26021.1"/>
    <property type="molecule type" value="Genomic_DNA"/>
</dbReference>
<feature type="transmembrane region" description="Helical" evidence="1">
    <location>
        <begin position="90"/>
        <end position="110"/>
    </location>
</feature>
<dbReference type="RefSeq" id="WP_231819751.1">
    <property type="nucleotide sequence ID" value="NZ_CP082781.1"/>
</dbReference>
<sequence length="163" mass="16562">MDPRTLWVAVVGVLAVTAYAVLAALQILVLNPLAAVPGMTLDAIRAEAALRGEEMGGIGVVVFLSVGVLLAVVVAAIAVRKALAPEATALILLSILFWGMPAYFAASFGTGMALADAFGISGADYSRWSLVLYGTSVAAGLAAIVLAVVLARRRDSQPAAAPA</sequence>
<reference evidence="2 3" key="1">
    <citation type="submission" date="2023-01" db="EMBL/GenBank/DDBJ databases">
        <title>Characterization of estradiol degrading bacteria Microbacterium sp. MZT7 and reveal degrading genes through genome analysis.</title>
        <authorList>
            <person name="Hao P."/>
            <person name="Gao Y."/>
        </authorList>
    </citation>
    <scope>NUCLEOTIDE SEQUENCE [LARGE SCALE GENOMIC DNA]</scope>
    <source>
        <strain evidence="2 3">MZT7</strain>
    </source>
</reference>
<keyword evidence="1" id="KW-1133">Transmembrane helix</keyword>
<feature type="transmembrane region" description="Helical" evidence="1">
    <location>
        <begin position="7"/>
        <end position="35"/>
    </location>
</feature>
<keyword evidence="1" id="KW-0472">Membrane</keyword>
<evidence type="ECO:0000256" key="1">
    <source>
        <dbReference type="SAM" id="Phobius"/>
    </source>
</evidence>
<keyword evidence="1" id="KW-0812">Transmembrane</keyword>
<feature type="transmembrane region" description="Helical" evidence="1">
    <location>
        <begin position="130"/>
        <end position="151"/>
    </location>
</feature>
<feature type="transmembrane region" description="Helical" evidence="1">
    <location>
        <begin position="55"/>
        <end position="78"/>
    </location>
</feature>
<accession>A0ABY3RTG9</accession>